<dbReference type="InterPro" id="IPR050263">
    <property type="entry name" value="Bact_Fimbrial_Adh_Pro"/>
</dbReference>
<protein>
    <submittedName>
        <fullName evidence="3">Type 1 fimbrial protein</fullName>
    </submittedName>
</protein>
<evidence type="ECO:0000313" key="6">
    <source>
        <dbReference type="Proteomes" id="UP000293380"/>
    </source>
</evidence>
<organism evidence="3 5">
    <name type="scientific">Hafnia paralvei</name>
    <dbReference type="NCBI Taxonomy" id="546367"/>
    <lineage>
        <taxon>Bacteria</taxon>
        <taxon>Pseudomonadati</taxon>
        <taxon>Pseudomonadota</taxon>
        <taxon>Gammaproteobacteria</taxon>
        <taxon>Enterobacterales</taxon>
        <taxon>Hafniaceae</taxon>
        <taxon>Hafnia</taxon>
    </lineage>
</organism>
<dbReference type="GO" id="GO:0009289">
    <property type="term" value="C:pilus"/>
    <property type="evidence" value="ECO:0007669"/>
    <property type="project" value="InterPro"/>
</dbReference>
<dbReference type="EMBL" id="SITD01000061">
    <property type="protein sequence ID" value="TBM24627.1"/>
    <property type="molecule type" value="Genomic_DNA"/>
</dbReference>
<evidence type="ECO:0000313" key="4">
    <source>
        <dbReference type="EMBL" id="TBM24627.1"/>
    </source>
</evidence>
<dbReference type="KEGG" id="hpar:AL518_20255"/>
<dbReference type="Pfam" id="PF00419">
    <property type="entry name" value="Fimbrial"/>
    <property type="match status" value="1"/>
</dbReference>
<gene>
    <name evidence="3" type="ORF">CJD50_00305</name>
    <name evidence="4" type="ORF">EYY89_14375</name>
</gene>
<dbReference type="EMBL" id="NQMS01000001">
    <property type="protein sequence ID" value="PAV97966.1"/>
    <property type="molecule type" value="Genomic_DNA"/>
</dbReference>
<accession>A0A2A2MFU6</accession>
<dbReference type="Gene3D" id="2.60.40.1090">
    <property type="entry name" value="Fimbrial-type adhesion domain"/>
    <property type="match status" value="1"/>
</dbReference>
<dbReference type="GO" id="GO:0043709">
    <property type="term" value="P:cell adhesion involved in single-species biofilm formation"/>
    <property type="evidence" value="ECO:0007669"/>
    <property type="project" value="TreeGrafter"/>
</dbReference>
<dbReference type="InterPro" id="IPR008966">
    <property type="entry name" value="Adhesion_dom_sf"/>
</dbReference>
<keyword evidence="5" id="KW-1185">Reference proteome</keyword>
<dbReference type="PANTHER" id="PTHR33420">
    <property type="entry name" value="FIMBRIAL SUBUNIT ELFA-RELATED"/>
    <property type="match status" value="1"/>
</dbReference>
<feature type="domain" description="Fimbrial-type adhesion" evidence="2">
    <location>
        <begin position="38"/>
        <end position="184"/>
    </location>
</feature>
<dbReference type="SUPFAM" id="SSF49401">
    <property type="entry name" value="Bacterial adhesins"/>
    <property type="match status" value="1"/>
</dbReference>
<feature type="chain" id="PRO_5044572762" evidence="1">
    <location>
        <begin position="28"/>
        <end position="185"/>
    </location>
</feature>
<reference evidence="3 5" key="1">
    <citation type="submission" date="2017-08" db="EMBL/GenBank/DDBJ databases">
        <title>Draft Genome Sequence of Hafnia alvei CITHA-6 Isolated from Raw Bovine Milk.</title>
        <authorList>
            <person name="Culligan E.P."/>
            <person name="Mcsweeney A."/>
            <person name="O'Doherty C."/>
            <person name="Gleeson E."/>
            <person name="O'Riordan D."/>
            <person name="Sleator R.D."/>
        </authorList>
    </citation>
    <scope>NUCLEOTIDE SEQUENCE [LARGE SCALE GENOMIC DNA]</scope>
    <source>
        <strain evidence="3 5">CITHA-6</strain>
    </source>
</reference>
<evidence type="ECO:0000256" key="1">
    <source>
        <dbReference type="SAM" id="SignalP"/>
    </source>
</evidence>
<evidence type="ECO:0000313" key="3">
    <source>
        <dbReference type="EMBL" id="PAV97966.1"/>
    </source>
</evidence>
<proteinExistence type="predicted"/>
<keyword evidence="1" id="KW-0732">Signal</keyword>
<evidence type="ECO:0000259" key="2">
    <source>
        <dbReference type="Pfam" id="PF00419"/>
    </source>
</evidence>
<dbReference type="Proteomes" id="UP000293380">
    <property type="component" value="Unassembled WGS sequence"/>
</dbReference>
<dbReference type="InterPro" id="IPR000259">
    <property type="entry name" value="Adhesion_dom_fimbrial"/>
</dbReference>
<feature type="signal peptide" evidence="1">
    <location>
        <begin position="1"/>
        <end position="27"/>
    </location>
</feature>
<dbReference type="InterPro" id="IPR036937">
    <property type="entry name" value="Adhesion_dom_fimbrial_sf"/>
</dbReference>
<dbReference type="Proteomes" id="UP000218796">
    <property type="component" value="Unassembled WGS sequence"/>
</dbReference>
<dbReference type="AlphaFoldDB" id="A0A2A2MFU6"/>
<dbReference type="OrthoDB" id="6522787at2"/>
<reference evidence="4 6" key="2">
    <citation type="submission" date="2019-02" db="EMBL/GenBank/DDBJ databases">
        <title>Comparative genomic analysis of the Hafnia genus genomes.</title>
        <authorList>
            <person name="Zhiqiu Y."/>
            <person name="Chao Y."/>
            <person name="Yuhui D."/>
            <person name="Di H."/>
            <person name="Bin L."/>
        </authorList>
    </citation>
    <scope>NUCLEOTIDE SEQUENCE [LARGE SCALE GENOMIC DNA]</scope>
    <source>
        <strain evidence="4 6">PCM_1194</strain>
    </source>
</reference>
<dbReference type="PANTHER" id="PTHR33420:SF26">
    <property type="entry name" value="FIMBRIAL SUBUNIT"/>
    <property type="match status" value="1"/>
</dbReference>
<sequence>MEIKMKLNKLAVALVMTMGIASAAANAAGTVGGNGTVKFHGFIVDAACSIAPGNSEQTVDLGSIAIKALKDGAKSTPANFKIVLDNCDVTGGAAPKASITFNGSNAGGSSNLLGITSSTASGVGVGIADANGKDFELGKETEVKTLISGTNELDFTAYVQATGASGSSITAGEFNSQTDFVISYN</sequence>
<comment type="caution">
    <text evidence="3">The sequence shown here is derived from an EMBL/GenBank/DDBJ whole genome shotgun (WGS) entry which is preliminary data.</text>
</comment>
<evidence type="ECO:0000313" key="5">
    <source>
        <dbReference type="Proteomes" id="UP000218796"/>
    </source>
</evidence>
<name>A0A2A2MFU6_9GAMM</name>